<organism evidence="1 2">
    <name type="scientific">Helicobacter pylori Hp H-34</name>
    <dbReference type="NCBI Taxonomy" id="992069"/>
    <lineage>
        <taxon>Bacteria</taxon>
        <taxon>Pseudomonadati</taxon>
        <taxon>Campylobacterota</taxon>
        <taxon>Epsilonproteobacteria</taxon>
        <taxon>Campylobacterales</taxon>
        <taxon>Helicobacteraceae</taxon>
        <taxon>Helicobacter</taxon>
    </lineage>
</organism>
<name>J0PBZ5_HELPX</name>
<evidence type="ECO:0000313" key="1">
    <source>
        <dbReference type="EMBL" id="EJB96102.1"/>
    </source>
</evidence>
<accession>J0PBZ5</accession>
<dbReference type="Proteomes" id="UP000004741">
    <property type="component" value="Unassembled WGS sequence"/>
</dbReference>
<proteinExistence type="predicted"/>
<reference evidence="1 2" key="1">
    <citation type="journal article" date="2013" name="Pathog. Dis.">
        <title>Genome sequences of 65 Helicobacter pylori strains isolated from asymptomatic individuals and patients with gastric cancer, peptic ulcer disease, or gastritis.</title>
        <authorList>
            <person name="Blanchard T.G."/>
            <person name="Czinn S.J."/>
            <person name="Correa P."/>
            <person name="Nakazawa T."/>
            <person name="Keelan M."/>
            <person name="Morningstar L."/>
            <person name="Santana-Cruz I."/>
            <person name="Maroo A."/>
            <person name="McCracken C."/>
            <person name="Shefchek K."/>
            <person name="Daugherty S."/>
            <person name="Song Y."/>
            <person name="Fraser C.M."/>
            <person name="Fricke W.F."/>
        </authorList>
    </citation>
    <scope>NUCLEOTIDE SEQUENCE [LARGE SCALE GENOMIC DNA]</scope>
    <source>
        <strain evidence="1 2">Hp H-34</strain>
    </source>
</reference>
<comment type="caution">
    <text evidence="1">The sequence shown here is derived from an EMBL/GenBank/DDBJ whole genome shotgun (WGS) entry which is preliminary data.</text>
</comment>
<evidence type="ECO:0000313" key="2">
    <source>
        <dbReference type="Proteomes" id="UP000004741"/>
    </source>
</evidence>
<sequence length="37" mass="4368">MKLYATLLPVVALLEWLQNLWGVFLYYANNIQNTLKI</sequence>
<dbReference type="AlphaFoldDB" id="J0PBZ5"/>
<dbReference type="PATRIC" id="fig|992069.3.peg.1112"/>
<dbReference type="EMBL" id="AKPH01000005">
    <property type="protein sequence ID" value="EJB96102.1"/>
    <property type="molecule type" value="Genomic_DNA"/>
</dbReference>
<protein>
    <submittedName>
        <fullName evidence="1">Uncharacterized protein</fullName>
    </submittedName>
</protein>
<gene>
    <name evidence="1" type="ORF">HPHPH34_1145</name>
</gene>